<comment type="subcellular location">
    <subcellularLocation>
        <location evidence="1">Membrane</location>
        <topology evidence="1">Single-pass membrane protein</topology>
    </subcellularLocation>
</comment>
<evidence type="ECO:0000313" key="9">
    <source>
        <dbReference type="EMBL" id="MFD0920342.1"/>
    </source>
</evidence>
<keyword evidence="7" id="KW-0472">Membrane</keyword>
<keyword evidence="4" id="KW-0653">Protein transport</keyword>
<sequence length="117" mass="12687">MVSVSLEHLAILLVAGFFILGPERLPHAAAWAGRALREVRAYAADAQQRLSDDLGDDYRRLREPLQQLNALRGFDPRRAATEYLLGADDQRPAPHGGPPAAPPPEPGQPSPFDAEAT</sequence>
<dbReference type="Pfam" id="PF02416">
    <property type="entry name" value="TatA_B_E"/>
    <property type="match status" value="1"/>
</dbReference>
<dbReference type="EMBL" id="JBHTIW010000006">
    <property type="protein sequence ID" value="MFD0920342.1"/>
    <property type="molecule type" value="Genomic_DNA"/>
</dbReference>
<proteinExistence type="predicted"/>
<evidence type="ECO:0000313" key="10">
    <source>
        <dbReference type="Proteomes" id="UP001597018"/>
    </source>
</evidence>
<dbReference type="RefSeq" id="WP_380757655.1">
    <property type="nucleotide sequence ID" value="NZ_BAABLT010000017.1"/>
</dbReference>
<feature type="compositionally biased region" description="Pro residues" evidence="8">
    <location>
        <begin position="95"/>
        <end position="109"/>
    </location>
</feature>
<evidence type="ECO:0000256" key="7">
    <source>
        <dbReference type="ARBA" id="ARBA00023136"/>
    </source>
</evidence>
<keyword evidence="3" id="KW-0812">Transmembrane</keyword>
<dbReference type="InterPro" id="IPR003369">
    <property type="entry name" value="TatA/B/E"/>
</dbReference>
<evidence type="ECO:0000256" key="3">
    <source>
        <dbReference type="ARBA" id="ARBA00022692"/>
    </source>
</evidence>
<keyword evidence="2" id="KW-0813">Transport</keyword>
<protein>
    <submittedName>
        <fullName evidence="9">Twin-arginine translocase TatA/TatE family subunit</fullName>
    </submittedName>
</protein>
<evidence type="ECO:0000256" key="4">
    <source>
        <dbReference type="ARBA" id="ARBA00022927"/>
    </source>
</evidence>
<reference evidence="10" key="1">
    <citation type="journal article" date="2019" name="Int. J. Syst. Evol. Microbiol.">
        <title>The Global Catalogue of Microorganisms (GCM) 10K type strain sequencing project: providing services to taxonomists for standard genome sequencing and annotation.</title>
        <authorList>
            <consortium name="The Broad Institute Genomics Platform"/>
            <consortium name="The Broad Institute Genome Sequencing Center for Infectious Disease"/>
            <person name="Wu L."/>
            <person name="Ma J."/>
        </authorList>
    </citation>
    <scope>NUCLEOTIDE SEQUENCE [LARGE SCALE GENOMIC DNA]</scope>
    <source>
        <strain evidence="10">CCUG 56401</strain>
    </source>
</reference>
<evidence type="ECO:0000256" key="2">
    <source>
        <dbReference type="ARBA" id="ARBA00022448"/>
    </source>
</evidence>
<gene>
    <name evidence="9" type="ORF">ACFQ16_11380</name>
</gene>
<organism evidence="9 10">
    <name type="scientific">Saccharopolyspora rosea</name>
    <dbReference type="NCBI Taxonomy" id="524884"/>
    <lineage>
        <taxon>Bacteria</taxon>
        <taxon>Bacillati</taxon>
        <taxon>Actinomycetota</taxon>
        <taxon>Actinomycetes</taxon>
        <taxon>Pseudonocardiales</taxon>
        <taxon>Pseudonocardiaceae</taxon>
        <taxon>Saccharopolyspora</taxon>
    </lineage>
</organism>
<evidence type="ECO:0000256" key="8">
    <source>
        <dbReference type="SAM" id="MobiDB-lite"/>
    </source>
</evidence>
<evidence type="ECO:0000256" key="1">
    <source>
        <dbReference type="ARBA" id="ARBA00004167"/>
    </source>
</evidence>
<dbReference type="Gene3D" id="1.20.5.3310">
    <property type="match status" value="1"/>
</dbReference>
<comment type="caution">
    <text evidence="9">The sequence shown here is derived from an EMBL/GenBank/DDBJ whole genome shotgun (WGS) entry which is preliminary data.</text>
</comment>
<keyword evidence="5" id="KW-1133">Transmembrane helix</keyword>
<dbReference type="PRINTS" id="PR01506">
    <property type="entry name" value="TATBPROTEIN"/>
</dbReference>
<name>A0ABW3FPV4_9PSEU</name>
<evidence type="ECO:0000256" key="6">
    <source>
        <dbReference type="ARBA" id="ARBA00023010"/>
    </source>
</evidence>
<feature type="region of interest" description="Disordered" evidence="8">
    <location>
        <begin position="83"/>
        <end position="117"/>
    </location>
</feature>
<dbReference type="Proteomes" id="UP001597018">
    <property type="component" value="Unassembled WGS sequence"/>
</dbReference>
<evidence type="ECO:0000256" key="5">
    <source>
        <dbReference type="ARBA" id="ARBA00022989"/>
    </source>
</evidence>
<accession>A0ABW3FPV4</accession>
<keyword evidence="10" id="KW-1185">Reference proteome</keyword>
<keyword evidence="6" id="KW-0811">Translocation</keyword>